<gene>
    <name evidence="1" type="ORF">ACFOZ7_07155</name>
</gene>
<accession>A0ABD5NXJ6</accession>
<dbReference type="EMBL" id="JBHSDJ010000016">
    <property type="protein sequence ID" value="MFC4246776.1"/>
    <property type="molecule type" value="Genomic_DNA"/>
</dbReference>
<dbReference type="RefSeq" id="WP_246966370.1">
    <property type="nucleotide sequence ID" value="NZ_CP095397.1"/>
</dbReference>
<sequence length="302" mass="34003">MTNTQITDEAQRQLVRNLGMSQVPEEGRLTLERIRESVDAETDPEFASMGVSIRRDLSGKLDESLLEEELGKLATQIERLPDVREAGIPDGETEPEQLYRELVAPGWRVYDHLVDVGFFESVEDSLPRFTPEHIEHTAHELIRTEPLTSELSTIGFDEREKLVLVMNVVNNNTRLARWVPTKEIPEEVEFDVEHVPPLHQRAMGGALLWINALDVHLWQNRILVTDEILDDGYSDVKAMLGGLYAMTKAALDVAEDGPLTDAQLTAALTASAAITIVNQEEICKDVFWITEDMRAPSKARPR</sequence>
<reference evidence="1 2" key="1">
    <citation type="journal article" date="2014" name="Int. J. Syst. Evol. Microbiol.">
        <title>Complete genome sequence of Corynebacterium casei LMG S-19264T (=DSM 44701T), isolated from a smear-ripened cheese.</title>
        <authorList>
            <consortium name="US DOE Joint Genome Institute (JGI-PGF)"/>
            <person name="Walter F."/>
            <person name="Albersmeier A."/>
            <person name="Kalinowski J."/>
            <person name="Ruckert C."/>
        </authorList>
    </citation>
    <scope>NUCLEOTIDE SEQUENCE [LARGE SCALE GENOMIC DNA]</scope>
    <source>
        <strain evidence="1 2">IBRC-M 10912</strain>
    </source>
</reference>
<name>A0ABD5NXJ6_9EURY</name>
<proteinExistence type="predicted"/>
<evidence type="ECO:0000313" key="1">
    <source>
        <dbReference type="EMBL" id="MFC4246776.1"/>
    </source>
</evidence>
<evidence type="ECO:0000313" key="2">
    <source>
        <dbReference type="Proteomes" id="UP001595821"/>
    </source>
</evidence>
<protein>
    <submittedName>
        <fullName evidence="1">Uncharacterized protein</fullName>
    </submittedName>
</protein>
<dbReference type="GeneID" id="71854284"/>
<organism evidence="1 2">
    <name type="scientific">Natribaculum luteum</name>
    <dbReference type="NCBI Taxonomy" id="1586232"/>
    <lineage>
        <taxon>Archaea</taxon>
        <taxon>Methanobacteriati</taxon>
        <taxon>Methanobacteriota</taxon>
        <taxon>Stenosarchaea group</taxon>
        <taxon>Halobacteria</taxon>
        <taxon>Halobacteriales</taxon>
        <taxon>Natrialbaceae</taxon>
        <taxon>Natribaculum</taxon>
    </lineage>
</organism>
<dbReference type="AlphaFoldDB" id="A0ABD5NXJ6"/>
<dbReference type="Proteomes" id="UP001595821">
    <property type="component" value="Unassembled WGS sequence"/>
</dbReference>
<comment type="caution">
    <text evidence="1">The sequence shown here is derived from an EMBL/GenBank/DDBJ whole genome shotgun (WGS) entry which is preliminary data.</text>
</comment>